<keyword evidence="8" id="KW-0472">Membrane</keyword>
<evidence type="ECO:0000256" key="3">
    <source>
        <dbReference type="ARBA" id="ARBA00022723"/>
    </source>
</evidence>
<accession>A0AAN8JCG0</accession>
<keyword evidence="8" id="KW-1133">Transmembrane helix</keyword>
<feature type="domain" description="Peptidase M13 N-terminal" evidence="10">
    <location>
        <begin position="114"/>
        <end position="515"/>
    </location>
</feature>
<dbReference type="GO" id="GO:0016485">
    <property type="term" value="P:protein processing"/>
    <property type="evidence" value="ECO:0007669"/>
    <property type="project" value="TreeGrafter"/>
</dbReference>
<dbReference type="InterPro" id="IPR008753">
    <property type="entry name" value="Peptidase_M13_N"/>
</dbReference>
<evidence type="ECO:0000259" key="10">
    <source>
        <dbReference type="Pfam" id="PF05649"/>
    </source>
</evidence>
<proteinExistence type="predicted"/>
<dbReference type="InterPro" id="IPR024079">
    <property type="entry name" value="MetalloPept_cat_dom_sf"/>
</dbReference>
<comment type="cofactor">
    <cofactor evidence="1">
        <name>Zn(2+)</name>
        <dbReference type="ChEBI" id="CHEBI:29105"/>
    </cofactor>
</comment>
<dbReference type="SUPFAM" id="SSF55486">
    <property type="entry name" value="Metalloproteases ('zincins'), catalytic domain"/>
    <property type="match status" value="1"/>
</dbReference>
<evidence type="ECO:0000256" key="6">
    <source>
        <dbReference type="ARBA" id="ARBA00023049"/>
    </source>
</evidence>
<dbReference type="GO" id="GO:0046872">
    <property type="term" value="F:metal ion binding"/>
    <property type="evidence" value="ECO:0007669"/>
    <property type="project" value="UniProtKB-KW"/>
</dbReference>
<dbReference type="InterPro" id="IPR042089">
    <property type="entry name" value="Peptidase_M13_dom_2"/>
</dbReference>
<feature type="domain" description="Peptidase M13 C-terminal" evidence="9">
    <location>
        <begin position="577"/>
        <end position="787"/>
    </location>
</feature>
<evidence type="ECO:0000313" key="11">
    <source>
        <dbReference type="EMBL" id="KAK6174952.1"/>
    </source>
</evidence>
<reference evidence="11 12" key="1">
    <citation type="submission" date="2024-01" db="EMBL/GenBank/DDBJ databases">
        <title>The genome of the rayed Mediterranean limpet Patella caerulea (Linnaeus, 1758).</title>
        <authorList>
            <person name="Anh-Thu Weber A."/>
            <person name="Halstead-Nussloch G."/>
        </authorList>
    </citation>
    <scope>NUCLEOTIDE SEQUENCE [LARGE SCALE GENOMIC DNA]</scope>
    <source>
        <strain evidence="11">AATW-2023a</strain>
        <tissue evidence="11">Whole specimen</tissue>
    </source>
</reference>
<dbReference type="InterPro" id="IPR000718">
    <property type="entry name" value="Peptidase_M13"/>
</dbReference>
<evidence type="ECO:0000256" key="1">
    <source>
        <dbReference type="ARBA" id="ARBA00001947"/>
    </source>
</evidence>
<keyword evidence="3" id="KW-0479">Metal-binding</keyword>
<dbReference type="AlphaFoldDB" id="A0AAN8JCG0"/>
<keyword evidence="4" id="KW-0378">Hydrolase</keyword>
<sequence>MSDKYKIFDTASVASSGGGVSIRGYSFKKREIILGALVILFFLVIVILAGLLAESKHEASSASASASAPQAQVGGDPSTSTQAPDGSCVNTCLSPTCLKSAAFVATNLNMSVDPCTDFYQYACGSYAANNPLHPDYSTRTVLSQIYYENQVKLQTVLQTSTQRLSENSAERKMKDFFGSCIDEFGKNLVMGNGFLKKVLPGVGGWYVLDTWNSETYDYKALLNKVHVDFWTDAFFTFSVKTDWLDWTKRAIQIDLSGMGMPWVYYINSQTEQVRDDYRKFIRNVGNLLVKDAKPNLTESEIAERINEFVEDTYMVEHKLANLTSNSKISPNPHAQEERLSLEELNAQVQSTIDFVSLLTYMFDQAGVTKDTKVVVIEKEYIMGLGDVLNSLGDNKNRIINNYYTWRLAHRYLQELSWDYVHAGRQFYVDVTGNPEFLGTWRYCLNLVSRDMGEVLSSLFVRDHFVDKNKDKAKEIVNYLKTSLVERVMKITWMEESTKRDAKQKLETSLYKLGYPEYIMDSGKLDTIYDPLNIVKGDYFTNVINFNSFFKHDWNMRLRHGTDKNQWNYHTYDIAAEYYNPWSELIVPAGMLQFPIYDHTLPHYINFGSIGTLISHQLMHAIDEYGQQFNLNGTQYGVWWTNKTAQRYATAKQCVIDAYSSATQGPYTILGNIPITVRVDSARLSPEFIAESSGIQVAYNAYKEWTADNWEEKSIPGITNNPDQMFFISYAQANCFNRNDAASYGAAAKGTLLEDSKINLALGQVEEFQKAFNCPANSNMLAKKKCKVY</sequence>
<gene>
    <name evidence="11" type="ORF">SNE40_013504</name>
</gene>
<feature type="region of interest" description="Disordered" evidence="7">
    <location>
        <begin position="63"/>
        <end position="83"/>
    </location>
</feature>
<organism evidence="11 12">
    <name type="scientific">Patella caerulea</name>
    <name type="common">Rayed Mediterranean limpet</name>
    <dbReference type="NCBI Taxonomy" id="87958"/>
    <lineage>
        <taxon>Eukaryota</taxon>
        <taxon>Metazoa</taxon>
        <taxon>Spiralia</taxon>
        <taxon>Lophotrochozoa</taxon>
        <taxon>Mollusca</taxon>
        <taxon>Gastropoda</taxon>
        <taxon>Patellogastropoda</taxon>
        <taxon>Patelloidea</taxon>
        <taxon>Patellidae</taxon>
        <taxon>Patella</taxon>
    </lineage>
</organism>
<feature type="transmembrane region" description="Helical" evidence="8">
    <location>
        <begin position="32"/>
        <end position="53"/>
    </location>
</feature>
<dbReference type="PRINTS" id="PR00786">
    <property type="entry name" value="NEPRILYSIN"/>
</dbReference>
<evidence type="ECO:0000256" key="7">
    <source>
        <dbReference type="SAM" id="MobiDB-lite"/>
    </source>
</evidence>
<dbReference type="InterPro" id="IPR018497">
    <property type="entry name" value="Peptidase_M13_C"/>
</dbReference>
<keyword evidence="2" id="KW-0645">Protease</keyword>
<evidence type="ECO:0000256" key="4">
    <source>
        <dbReference type="ARBA" id="ARBA00022801"/>
    </source>
</evidence>
<keyword evidence="8" id="KW-0812">Transmembrane</keyword>
<dbReference type="PROSITE" id="PS51885">
    <property type="entry name" value="NEPRILYSIN"/>
    <property type="match status" value="1"/>
</dbReference>
<dbReference type="PANTHER" id="PTHR11733">
    <property type="entry name" value="ZINC METALLOPROTEASE FAMILY M13 NEPRILYSIN-RELATED"/>
    <property type="match status" value="1"/>
</dbReference>
<keyword evidence="12" id="KW-1185">Reference proteome</keyword>
<name>A0AAN8JCG0_PATCE</name>
<evidence type="ECO:0000259" key="9">
    <source>
        <dbReference type="Pfam" id="PF01431"/>
    </source>
</evidence>
<protein>
    <submittedName>
        <fullName evidence="11">Uncharacterized protein</fullName>
    </submittedName>
</protein>
<dbReference type="GO" id="GO:0004222">
    <property type="term" value="F:metalloendopeptidase activity"/>
    <property type="evidence" value="ECO:0007669"/>
    <property type="project" value="InterPro"/>
</dbReference>
<dbReference type="Pfam" id="PF01431">
    <property type="entry name" value="Peptidase_M13"/>
    <property type="match status" value="1"/>
</dbReference>
<dbReference type="Proteomes" id="UP001347796">
    <property type="component" value="Unassembled WGS sequence"/>
</dbReference>
<dbReference type="EMBL" id="JAZGQO010000010">
    <property type="protein sequence ID" value="KAK6174952.1"/>
    <property type="molecule type" value="Genomic_DNA"/>
</dbReference>
<evidence type="ECO:0000256" key="2">
    <source>
        <dbReference type="ARBA" id="ARBA00022670"/>
    </source>
</evidence>
<dbReference type="GO" id="GO:0005886">
    <property type="term" value="C:plasma membrane"/>
    <property type="evidence" value="ECO:0007669"/>
    <property type="project" value="TreeGrafter"/>
</dbReference>
<evidence type="ECO:0000256" key="8">
    <source>
        <dbReference type="SAM" id="Phobius"/>
    </source>
</evidence>
<keyword evidence="5" id="KW-0862">Zinc</keyword>
<dbReference type="PANTHER" id="PTHR11733:SF195">
    <property type="entry name" value="ENDOTHELIN-CONVERTING ENZYME-LIKE 1"/>
    <property type="match status" value="1"/>
</dbReference>
<keyword evidence="6" id="KW-0482">Metalloprotease</keyword>
<dbReference type="Gene3D" id="1.10.1380.10">
    <property type="entry name" value="Neutral endopeptidase , domain2"/>
    <property type="match status" value="1"/>
</dbReference>
<dbReference type="CDD" id="cd08662">
    <property type="entry name" value="M13"/>
    <property type="match status" value="1"/>
</dbReference>
<dbReference type="Pfam" id="PF05649">
    <property type="entry name" value="Peptidase_M13_N"/>
    <property type="match status" value="1"/>
</dbReference>
<comment type="caution">
    <text evidence="11">The sequence shown here is derived from an EMBL/GenBank/DDBJ whole genome shotgun (WGS) entry which is preliminary data.</text>
</comment>
<evidence type="ECO:0000313" key="12">
    <source>
        <dbReference type="Proteomes" id="UP001347796"/>
    </source>
</evidence>
<dbReference type="Gene3D" id="3.40.390.10">
    <property type="entry name" value="Collagenase (Catalytic Domain)"/>
    <property type="match status" value="1"/>
</dbReference>
<evidence type="ECO:0000256" key="5">
    <source>
        <dbReference type="ARBA" id="ARBA00022833"/>
    </source>
</evidence>